<feature type="domain" description="Cyclin-D1-binding protein 1-like N-terminal" evidence="2">
    <location>
        <begin position="56"/>
        <end position="205"/>
    </location>
</feature>
<dbReference type="EMBL" id="KZ679013">
    <property type="protein sequence ID" value="PSS15288.1"/>
    <property type="molecule type" value="Genomic_DNA"/>
</dbReference>
<protein>
    <recommendedName>
        <fullName evidence="2">Cyclin-D1-binding protein 1-like N-terminal domain-containing protein</fullName>
    </recommendedName>
</protein>
<name>A0A2T3AYZ9_AMORE</name>
<reference evidence="3 4" key="1">
    <citation type="journal article" date="2018" name="New Phytol.">
        <title>Comparative genomics and transcriptomics depict ericoid mycorrhizal fungi as versatile saprotrophs and plant mutualists.</title>
        <authorList>
            <person name="Martino E."/>
            <person name="Morin E."/>
            <person name="Grelet G.A."/>
            <person name="Kuo A."/>
            <person name="Kohler A."/>
            <person name="Daghino S."/>
            <person name="Barry K.W."/>
            <person name="Cichocki N."/>
            <person name="Clum A."/>
            <person name="Dockter R.B."/>
            <person name="Hainaut M."/>
            <person name="Kuo R.C."/>
            <person name="LaButti K."/>
            <person name="Lindahl B.D."/>
            <person name="Lindquist E.A."/>
            <person name="Lipzen A."/>
            <person name="Khouja H.R."/>
            <person name="Magnuson J."/>
            <person name="Murat C."/>
            <person name="Ohm R.A."/>
            <person name="Singer S.W."/>
            <person name="Spatafora J.W."/>
            <person name="Wang M."/>
            <person name="Veneault-Fourrey C."/>
            <person name="Henrissat B."/>
            <person name="Grigoriev I.V."/>
            <person name="Martin F.M."/>
            <person name="Perotto S."/>
        </authorList>
    </citation>
    <scope>NUCLEOTIDE SEQUENCE [LARGE SCALE GENOMIC DNA]</scope>
    <source>
        <strain evidence="3 4">ATCC 22711</strain>
    </source>
</reference>
<dbReference type="PANTHER" id="PTHR15492">
    <property type="entry name" value="CYCLIN D1-BINDING PROTEIN 1"/>
    <property type="match status" value="1"/>
</dbReference>
<evidence type="ECO:0000256" key="1">
    <source>
        <dbReference type="SAM" id="MobiDB-lite"/>
    </source>
</evidence>
<dbReference type="InterPro" id="IPR026907">
    <property type="entry name" value="GCIP-like"/>
</dbReference>
<gene>
    <name evidence="3" type="ORF">M430DRAFT_35979</name>
</gene>
<keyword evidence="4" id="KW-1185">Reference proteome</keyword>
<dbReference type="PANTHER" id="PTHR15492:SF1">
    <property type="entry name" value="CYCLIN-D1-BINDING PROTEIN 1"/>
    <property type="match status" value="1"/>
</dbReference>
<dbReference type="Proteomes" id="UP000241818">
    <property type="component" value="Unassembled WGS sequence"/>
</dbReference>
<dbReference type="InParanoid" id="A0A2T3AYZ9"/>
<proteinExistence type="predicted"/>
<dbReference type="InterPro" id="IPR049317">
    <property type="entry name" value="GCIP-like_N"/>
</dbReference>
<sequence length="381" mass="41791">MADSTSKAEKDLATLKSTVTTISTLITQLQTTASSTDAKGVEKDSNVNALDLAHDTASLIKAHSTKLSLLIINKPFTATAITTVLRELISGPLPGLASSIEICNAVKYTKAMSEELQWRAKKLFTELGALITAIPLDGKVLNEEQKNGSLAEGKGSLAATGTVWEACDKIMELKTMGVGGLCIKKAEEYRDLVKDALEELQEWGEEESSDNEDEDDEAAGSADEEGAGISAQDAVDEMFASQHHIPSADPEKIRPRLESSLKRIRLVALMYAAVIKRRFKTLPYLPHPSLPPELKAKSDEDPGIVSCLDEVLDLLKKIPDITDELANAFYELDSQEIDKRMSECFFTAFSAVQLLITNWEGQKDEFSTWAYKFQIAMNKGW</sequence>
<dbReference type="STRING" id="857342.A0A2T3AYZ9"/>
<feature type="compositionally biased region" description="Acidic residues" evidence="1">
    <location>
        <begin position="202"/>
        <end position="226"/>
    </location>
</feature>
<organism evidence="3 4">
    <name type="scientific">Amorphotheca resinae ATCC 22711</name>
    <dbReference type="NCBI Taxonomy" id="857342"/>
    <lineage>
        <taxon>Eukaryota</taxon>
        <taxon>Fungi</taxon>
        <taxon>Dikarya</taxon>
        <taxon>Ascomycota</taxon>
        <taxon>Pezizomycotina</taxon>
        <taxon>Leotiomycetes</taxon>
        <taxon>Helotiales</taxon>
        <taxon>Amorphothecaceae</taxon>
        <taxon>Amorphotheca</taxon>
    </lineage>
</organism>
<dbReference type="GeneID" id="36574925"/>
<dbReference type="GO" id="GO:0005634">
    <property type="term" value="C:nucleus"/>
    <property type="evidence" value="ECO:0007669"/>
    <property type="project" value="TreeGrafter"/>
</dbReference>
<dbReference type="AlphaFoldDB" id="A0A2T3AYZ9"/>
<dbReference type="Gene3D" id="1.20.1410.10">
    <property type="entry name" value="I/LWEQ domain"/>
    <property type="match status" value="1"/>
</dbReference>
<evidence type="ECO:0000313" key="3">
    <source>
        <dbReference type="EMBL" id="PSS15288.1"/>
    </source>
</evidence>
<accession>A0A2T3AYZ9</accession>
<dbReference type="FunFam" id="1.20.1410.10:FF:000015">
    <property type="entry name" value="WGS project CABT00000000 data, contig 2.10"/>
    <property type="match status" value="1"/>
</dbReference>
<dbReference type="Pfam" id="PF13324">
    <property type="entry name" value="GCIP_N"/>
    <property type="match status" value="1"/>
</dbReference>
<evidence type="ECO:0000313" key="4">
    <source>
        <dbReference type="Proteomes" id="UP000241818"/>
    </source>
</evidence>
<dbReference type="RefSeq" id="XP_024719887.1">
    <property type="nucleotide sequence ID" value="XM_024866844.1"/>
</dbReference>
<evidence type="ECO:0000259" key="2">
    <source>
        <dbReference type="Pfam" id="PF13324"/>
    </source>
</evidence>
<dbReference type="OrthoDB" id="4088536at2759"/>
<feature type="region of interest" description="Disordered" evidence="1">
    <location>
        <begin position="202"/>
        <end position="228"/>
    </location>
</feature>